<dbReference type="InterPro" id="IPR036390">
    <property type="entry name" value="WH_DNA-bd_sf"/>
</dbReference>
<dbReference type="Pfam" id="PF00891">
    <property type="entry name" value="Methyltransf_2"/>
    <property type="match status" value="1"/>
</dbReference>
<organism evidence="6">
    <name type="scientific">Rhizophora mucronata</name>
    <name type="common">Asiatic mangrove</name>
    <dbReference type="NCBI Taxonomy" id="61149"/>
    <lineage>
        <taxon>Eukaryota</taxon>
        <taxon>Viridiplantae</taxon>
        <taxon>Streptophyta</taxon>
        <taxon>Embryophyta</taxon>
        <taxon>Tracheophyta</taxon>
        <taxon>Spermatophyta</taxon>
        <taxon>Magnoliopsida</taxon>
        <taxon>eudicotyledons</taxon>
        <taxon>Gunneridae</taxon>
        <taxon>Pentapetalae</taxon>
        <taxon>rosids</taxon>
        <taxon>fabids</taxon>
        <taxon>Malpighiales</taxon>
        <taxon>Rhizophoraceae</taxon>
        <taxon>Rhizophora</taxon>
    </lineage>
</organism>
<evidence type="ECO:0000259" key="4">
    <source>
        <dbReference type="Pfam" id="PF00891"/>
    </source>
</evidence>
<dbReference type="AlphaFoldDB" id="A0A2P2J140"/>
<keyword evidence="3" id="KW-0949">S-adenosyl-L-methionine</keyword>
<dbReference type="GO" id="GO:0046983">
    <property type="term" value="F:protein dimerization activity"/>
    <property type="evidence" value="ECO:0007669"/>
    <property type="project" value="InterPro"/>
</dbReference>
<feature type="domain" description="O-methyltransferase C-terminal" evidence="4">
    <location>
        <begin position="140"/>
        <end position="243"/>
    </location>
</feature>
<dbReference type="PANTHER" id="PTHR11746">
    <property type="entry name" value="O-METHYLTRANSFERASE"/>
    <property type="match status" value="1"/>
</dbReference>
<dbReference type="InterPro" id="IPR016461">
    <property type="entry name" value="COMT-like"/>
</dbReference>
<keyword evidence="2 6" id="KW-0808">Transferase</keyword>
<evidence type="ECO:0000259" key="5">
    <source>
        <dbReference type="Pfam" id="PF08100"/>
    </source>
</evidence>
<dbReference type="SUPFAM" id="SSF46785">
    <property type="entry name" value="Winged helix' DNA-binding domain"/>
    <property type="match status" value="1"/>
</dbReference>
<keyword evidence="1 6" id="KW-0489">Methyltransferase</keyword>
<dbReference type="PROSITE" id="PS51683">
    <property type="entry name" value="SAM_OMT_II"/>
    <property type="match status" value="1"/>
</dbReference>
<dbReference type="EMBL" id="GGEC01006699">
    <property type="protein sequence ID" value="MBW87182.1"/>
    <property type="molecule type" value="Transcribed_RNA"/>
</dbReference>
<dbReference type="Gene3D" id="1.10.10.10">
    <property type="entry name" value="Winged helix-like DNA-binding domain superfamily/Winged helix DNA-binding domain"/>
    <property type="match status" value="1"/>
</dbReference>
<evidence type="ECO:0000313" key="6">
    <source>
        <dbReference type="EMBL" id="MBW87182.1"/>
    </source>
</evidence>
<proteinExistence type="predicted"/>
<feature type="domain" description="O-methyltransferase dimerisation" evidence="5">
    <location>
        <begin position="26"/>
        <end position="117"/>
    </location>
</feature>
<dbReference type="GO" id="GO:0008171">
    <property type="term" value="F:O-methyltransferase activity"/>
    <property type="evidence" value="ECO:0007669"/>
    <property type="project" value="InterPro"/>
</dbReference>
<dbReference type="Gene3D" id="3.40.50.150">
    <property type="entry name" value="Vaccinia Virus protein VP39"/>
    <property type="match status" value="1"/>
</dbReference>
<evidence type="ECO:0000256" key="3">
    <source>
        <dbReference type="ARBA" id="ARBA00022691"/>
    </source>
</evidence>
<dbReference type="FunFam" id="1.10.10.10:FF:000357">
    <property type="entry name" value="Caffeic acid 3-O-methyltransferase"/>
    <property type="match status" value="1"/>
</dbReference>
<dbReference type="InterPro" id="IPR029063">
    <property type="entry name" value="SAM-dependent_MTases_sf"/>
</dbReference>
<dbReference type="InterPro" id="IPR036388">
    <property type="entry name" value="WH-like_DNA-bd_sf"/>
</dbReference>
<dbReference type="Pfam" id="PF08100">
    <property type="entry name" value="Dimerisation"/>
    <property type="match status" value="1"/>
</dbReference>
<dbReference type="InterPro" id="IPR001077">
    <property type="entry name" value="COMT_C"/>
</dbReference>
<dbReference type="InterPro" id="IPR012967">
    <property type="entry name" value="COMT_dimerisation"/>
</dbReference>
<name>A0A2P2J140_RHIMU</name>
<evidence type="ECO:0000256" key="1">
    <source>
        <dbReference type="ARBA" id="ARBA00022603"/>
    </source>
</evidence>
<reference evidence="6" key="1">
    <citation type="submission" date="2018-02" db="EMBL/GenBank/DDBJ databases">
        <title>Rhizophora mucronata_Transcriptome.</title>
        <authorList>
            <person name="Meera S.P."/>
            <person name="Sreeshan A."/>
            <person name="Augustine A."/>
        </authorList>
    </citation>
    <scope>NUCLEOTIDE SEQUENCE</scope>
    <source>
        <tissue evidence="6">Leaf</tissue>
    </source>
</reference>
<dbReference type="GO" id="GO:0032259">
    <property type="term" value="P:methylation"/>
    <property type="evidence" value="ECO:0007669"/>
    <property type="project" value="UniProtKB-KW"/>
</dbReference>
<accession>A0A2P2J140</accession>
<protein>
    <submittedName>
        <fullName evidence="6">Eugenol O-methyltransferase family protein</fullName>
    </submittedName>
</protein>
<evidence type="ECO:0000256" key="2">
    <source>
        <dbReference type="ARBA" id="ARBA00022679"/>
    </source>
</evidence>
<dbReference type="SUPFAM" id="SSF53335">
    <property type="entry name" value="S-adenosyl-L-methionine-dependent methyltransferases"/>
    <property type="match status" value="1"/>
</dbReference>
<sequence length="248" mass="27518">MANPTESTTHLNHTDEAKEEAFNYALQLASSSVLPMALKTAMDLGIFEIIAKAGPPGTKLSASQIVAELPARNPDAALMLDRILRLLACHEVLGCSVDAAGLERSYSLNPVSQYFVQNQDGVSLCPLMALMQDKVFFQSWYQLKNAVLEGGIPFDMVYGMQPFEYSAIDPRFNQVFNEAMFNFTTIIIKKLLESYKGFKHLKQLVDVGGGLGQTLKAITSMYHHIKGINFDLPHVIEHAPLEFFQVNC</sequence>